<evidence type="ECO:0000313" key="3">
    <source>
        <dbReference type="Proteomes" id="UP000622245"/>
    </source>
</evidence>
<reference evidence="2 3" key="1">
    <citation type="submission" date="2021-01" db="EMBL/GenBank/DDBJ databases">
        <title>Draft genome sequence of Micromonospora sp. strain STR1s_6.</title>
        <authorList>
            <person name="Karlyshev A."/>
            <person name="Jawad R."/>
        </authorList>
    </citation>
    <scope>NUCLEOTIDE SEQUENCE [LARGE SCALE GENOMIC DNA]</scope>
    <source>
        <strain evidence="2 3">STR1S-6</strain>
    </source>
</reference>
<protein>
    <submittedName>
        <fullName evidence="2">Uncharacterized protein</fullName>
    </submittedName>
</protein>
<name>A0ABS1YJ33_9ACTN</name>
<sequence length="55" mass="6226">MGTDGARADETFYREHQPRLGGTQSTDLEAGQRMQLVRGGHPQREHHRDGLGHHH</sequence>
<accession>A0ABS1YJ33</accession>
<feature type="region of interest" description="Disordered" evidence="1">
    <location>
        <begin position="1"/>
        <end position="55"/>
    </location>
</feature>
<gene>
    <name evidence="2" type="ORF">JM949_19500</name>
</gene>
<comment type="caution">
    <text evidence="2">The sequence shown here is derived from an EMBL/GenBank/DDBJ whole genome shotgun (WGS) entry which is preliminary data.</text>
</comment>
<evidence type="ECO:0000256" key="1">
    <source>
        <dbReference type="SAM" id="MobiDB-lite"/>
    </source>
</evidence>
<dbReference type="EMBL" id="JAEVHL010000101">
    <property type="protein sequence ID" value="MBM0277413.1"/>
    <property type="molecule type" value="Genomic_DNA"/>
</dbReference>
<keyword evidence="3" id="KW-1185">Reference proteome</keyword>
<dbReference type="Proteomes" id="UP000622245">
    <property type="component" value="Unassembled WGS sequence"/>
</dbReference>
<organism evidence="2 3">
    <name type="scientific">Micromonospora tarensis</name>
    <dbReference type="NCBI Taxonomy" id="2806100"/>
    <lineage>
        <taxon>Bacteria</taxon>
        <taxon>Bacillati</taxon>
        <taxon>Actinomycetota</taxon>
        <taxon>Actinomycetes</taxon>
        <taxon>Micromonosporales</taxon>
        <taxon>Micromonosporaceae</taxon>
        <taxon>Micromonospora</taxon>
    </lineage>
</organism>
<feature type="compositionally biased region" description="Basic and acidic residues" evidence="1">
    <location>
        <begin position="1"/>
        <end position="18"/>
    </location>
</feature>
<evidence type="ECO:0000313" key="2">
    <source>
        <dbReference type="EMBL" id="MBM0277413.1"/>
    </source>
</evidence>
<feature type="compositionally biased region" description="Basic and acidic residues" evidence="1">
    <location>
        <begin position="42"/>
        <end position="55"/>
    </location>
</feature>
<proteinExistence type="predicted"/>
<dbReference type="RefSeq" id="WP_203149842.1">
    <property type="nucleotide sequence ID" value="NZ_JAEVHL010000101.1"/>
</dbReference>